<feature type="coiled-coil region" evidence="2">
    <location>
        <begin position="40"/>
        <end position="74"/>
    </location>
</feature>
<dbReference type="EMBL" id="JJMM01000011">
    <property type="protein sequence ID" value="KDR95025.1"/>
    <property type="molecule type" value="Genomic_DNA"/>
</dbReference>
<keyword evidence="2" id="KW-0175">Coiled coil</keyword>
<protein>
    <recommendedName>
        <fullName evidence="5">Division initiation protein</fullName>
    </recommendedName>
</protein>
<evidence type="ECO:0000313" key="4">
    <source>
        <dbReference type="Proteomes" id="UP000027946"/>
    </source>
</evidence>
<dbReference type="AlphaFoldDB" id="A0A069RFQ3"/>
<dbReference type="RefSeq" id="WP_038264867.1">
    <property type="nucleotide sequence ID" value="NZ_FSRH01000002.1"/>
</dbReference>
<keyword evidence="4" id="KW-1185">Reference proteome</keyword>
<dbReference type="PANTHER" id="PTHR37313">
    <property type="entry name" value="UPF0749 PROTEIN RV1825"/>
    <property type="match status" value="1"/>
</dbReference>
<name>A0A069RFQ3_PEPLI</name>
<comment type="similarity">
    <text evidence="1">Belongs to the UPF0749 family.</text>
</comment>
<comment type="caution">
    <text evidence="3">The sequence shown here is derived from an EMBL/GenBank/DDBJ whole genome shotgun (WGS) entry which is preliminary data.</text>
</comment>
<accession>A0A069RFQ3</accession>
<dbReference type="InterPro" id="IPR010273">
    <property type="entry name" value="DUF881"/>
</dbReference>
<organism evidence="3 4">
    <name type="scientific">Peptoclostridium litorale DSM 5388</name>
    <dbReference type="NCBI Taxonomy" id="1121324"/>
    <lineage>
        <taxon>Bacteria</taxon>
        <taxon>Bacillati</taxon>
        <taxon>Bacillota</taxon>
        <taxon>Clostridia</taxon>
        <taxon>Peptostreptococcales</taxon>
        <taxon>Peptoclostridiaceae</taxon>
        <taxon>Peptoclostridium</taxon>
    </lineage>
</organism>
<sequence>MKNRIKLNTTVLLMFILGLITAIQVKSFNPDNIFVTLGSIKELEYQLDMQKIEIEKMEKLILEKEQNIAKYELALNENGSIKNLMKKELEDLKASVGMKDLSGPGVVVRLKDGSRDVEFGKENDIIVHDKDVLELVSDLKAAGAEAISINGERVITTSEIKCAGPTITINKSTYGQPFVIKATGNPLHLEAAVRAPGSYAYILKEVWGIDVQTQVSDNMSIPQYNGDVYFRYIEEGD</sequence>
<gene>
    <name evidence="3" type="ORF">CLIT_11c00520</name>
</gene>
<reference evidence="3 4" key="1">
    <citation type="submission" date="2014-03" db="EMBL/GenBank/DDBJ databases">
        <title>Genome sequence of Clostridium litorale W6, DSM 5388.</title>
        <authorList>
            <person name="Poehlein A."/>
            <person name="Jagirdar A."/>
            <person name="Khonsari B."/>
            <person name="Chibani C.M."/>
            <person name="Gutierrez Gutierrez D.A."/>
            <person name="Davydova E."/>
            <person name="Alghaithi H.S."/>
            <person name="Nair K.P."/>
            <person name="Dhamotharan K."/>
            <person name="Chandran L."/>
            <person name="G W."/>
            <person name="Daniel R."/>
        </authorList>
    </citation>
    <scope>NUCLEOTIDE SEQUENCE [LARGE SCALE GENOMIC DNA]</scope>
    <source>
        <strain evidence="3 4">W6</strain>
    </source>
</reference>
<evidence type="ECO:0000256" key="1">
    <source>
        <dbReference type="ARBA" id="ARBA00009108"/>
    </source>
</evidence>
<evidence type="ECO:0008006" key="5">
    <source>
        <dbReference type="Google" id="ProtNLM"/>
    </source>
</evidence>
<evidence type="ECO:0000256" key="2">
    <source>
        <dbReference type="SAM" id="Coils"/>
    </source>
</evidence>
<proteinExistence type="inferred from homology"/>
<dbReference type="eggNOG" id="COG3879">
    <property type="taxonomic scope" value="Bacteria"/>
</dbReference>
<dbReference type="Gene3D" id="3.30.70.1880">
    <property type="entry name" value="Protein of unknown function DUF881"/>
    <property type="match status" value="1"/>
</dbReference>
<dbReference type="OrthoDB" id="9776196at2"/>
<dbReference type="Pfam" id="PF05949">
    <property type="entry name" value="DUF881"/>
    <property type="match status" value="1"/>
</dbReference>
<dbReference type="PANTHER" id="PTHR37313:SF2">
    <property type="entry name" value="UPF0749 PROTEIN YLXX"/>
    <property type="match status" value="1"/>
</dbReference>
<dbReference type="Proteomes" id="UP000027946">
    <property type="component" value="Unassembled WGS sequence"/>
</dbReference>
<evidence type="ECO:0000313" key="3">
    <source>
        <dbReference type="EMBL" id="KDR95025.1"/>
    </source>
</evidence>
<dbReference type="STRING" id="1121324.CLIT_11c00520"/>